<name>A0A163JH51_ABSGL</name>
<feature type="coiled-coil region" evidence="11">
    <location>
        <begin position="326"/>
        <end position="354"/>
    </location>
</feature>
<evidence type="ECO:0000313" key="13">
    <source>
        <dbReference type="Proteomes" id="UP000078561"/>
    </source>
</evidence>
<feature type="transmembrane region" description="Helical" evidence="10">
    <location>
        <begin position="50"/>
        <end position="69"/>
    </location>
</feature>
<keyword evidence="5 10" id="KW-0999">Mitochondrion inner membrane</keyword>
<reference evidence="12" key="1">
    <citation type="submission" date="2016-04" db="EMBL/GenBank/DDBJ databases">
        <authorList>
            <person name="Evans L.H."/>
            <person name="Alamgir A."/>
            <person name="Owens N."/>
            <person name="Weber N.D."/>
            <person name="Virtaneva K."/>
            <person name="Barbian K."/>
            <person name="Babar A."/>
            <person name="Rosenke K."/>
        </authorList>
    </citation>
    <scope>NUCLEOTIDE SEQUENCE [LARGE SCALE GENOMIC DNA]</scope>
    <source>
        <strain evidence="12">CBS 101.48</strain>
    </source>
</reference>
<dbReference type="GO" id="GO:0061617">
    <property type="term" value="C:MICOS complex"/>
    <property type="evidence" value="ECO:0007669"/>
    <property type="project" value="TreeGrafter"/>
</dbReference>
<dbReference type="OMA" id="DYATDAY"/>
<evidence type="ECO:0000256" key="3">
    <source>
        <dbReference type="ARBA" id="ARBA00018116"/>
    </source>
</evidence>
<evidence type="ECO:0000256" key="2">
    <source>
        <dbReference type="ARBA" id="ARBA00010877"/>
    </source>
</evidence>
<dbReference type="EMBL" id="LT552609">
    <property type="protein sequence ID" value="SAL99314.1"/>
    <property type="molecule type" value="Genomic_DNA"/>
</dbReference>
<keyword evidence="7 10" id="KW-0496">Mitochondrion</keyword>
<evidence type="ECO:0000256" key="9">
    <source>
        <dbReference type="ARBA" id="ARBA00025571"/>
    </source>
</evidence>
<dbReference type="Proteomes" id="UP000078561">
    <property type="component" value="Unassembled WGS sequence"/>
</dbReference>
<protein>
    <recommendedName>
        <fullName evidence="3 10">MICOS complex subunit MIC60</fullName>
    </recommendedName>
    <alternativeName>
        <fullName evidence="10">Mitofilin</fullName>
    </alternativeName>
</protein>
<dbReference type="STRING" id="4829.A0A163JH51"/>
<dbReference type="FunCoup" id="A0A163JH51">
    <property type="interactions" value="171"/>
</dbReference>
<dbReference type="GO" id="GO:0042407">
    <property type="term" value="P:cristae formation"/>
    <property type="evidence" value="ECO:0007669"/>
    <property type="project" value="TreeGrafter"/>
</dbReference>
<dbReference type="InterPro" id="IPR019133">
    <property type="entry name" value="MIC60"/>
</dbReference>
<keyword evidence="4 10" id="KW-0812">Transmembrane</keyword>
<dbReference type="OrthoDB" id="10261039at2759"/>
<evidence type="ECO:0000256" key="1">
    <source>
        <dbReference type="ARBA" id="ARBA00004434"/>
    </source>
</evidence>
<organism evidence="12">
    <name type="scientific">Absidia glauca</name>
    <name type="common">Pin mould</name>
    <dbReference type="NCBI Taxonomy" id="4829"/>
    <lineage>
        <taxon>Eukaryota</taxon>
        <taxon>Fungi</taxon>
        <taxon>Fungi incertae sedis</taxon>
        <taxon>Mucoromycota</taxon>
        <taxon>Mucoromycotina</taxon>
        <taxon>Mucoromycetes</taxon>
        <taxon>Mucorales</taxon>
        <taxon>Cunninghamellaceae</taxon>
        <taxon>Absidia</taxon>
    </lineage>
</organism>
<dbReference type="PANTHER" id="PTHR15415:SF7">
    <property type="entry name" value="MICOS COMPLEX SUBUNIT MIC60"/>
    <property type="match status" value="1"/>
</dbReference>
<gene>
    <name evidence="12" type="primary">ABSGL_04915.1 scaffold 6065</name>
</gene>
<keyword evidence="8 10" id="KW-0472">Membrane</keyword>
<evidence type="ECO:0000313" key="12">
    <source>
        <dbReference type="EMBL" id="SAL99314.1"/>
    </source>
</evidence>
<keyword evidence="11" id="KW-0175">Coiled coil</keyword>
<keyword evidence="13" id="KW-1185">Reference proteome</keyword>
<feature type="coiled-coil region" evidence="11">
    <location>
        <begin position="228"/>
        <end position="283"/>
    </location>
</feature>
<proteinExistence type="inferred from homology"/>
<evidence type="ECO:0000256" key="5">
    <source>
        <dbReference type="ARBA" id="ARBA00022792"/>
    </source>
</evidence>
<evidence type="ECO:0000256" key="10">
    <source>
        <dbReference type="RuleBase" id="RU363000"/>
    </source>
</evidence>
<evidence type="ECO:0000256" key="8">
    <source>
        <dbReference type="ARBA" id="ARBA00023136"/>
    </source>
</evidence>
<comment type="subunit">
    <text evidence="10">Component of the mitochondrial contact site and cristae organizing system (MICOS) complex.</text>
</comment>
<accession>A0A163JH51</accession>
<evidence type="ECO:0000256" key="6">
    <source>
        <dbReference type="ARBA" id="ARBA00022989"/>
    </source>
</evidence>
<comment type="similarity">
    <text evidence="2 10">Belongs to the MICOS complex subunit Mic60 family.</text>
</comment>
<sequence length="576" mass="62996">MLRASRLCQTAVRSTSQQRAGSLIAKRLESTTTETASTSKKSSGSIGKKLLGLTFVGGASYAGAVYYALNDDDFRRTFTTYAPGGLEAVSFAEDLVANNDLHNYQGQATQYKKQAEDYMTVAKGAANDAYDYATDAYSKLTGATEPPKLKTIPSSDAPVVSKLPGHSNTHDGILTSDKDDATTPVVTAVIERPPPIVVKRVPSDHAVVRELSRVVTELASILSDAGLANAGRDILTQAEDQLRQLNSRYQALDNEQDLVLKGLQQLKNKADGVEKGLDQLHGQVKDSLVSTHAATGDKIKAKESQVQLDSEAAREQLKQSFSELLVSELGAQKQQLERERAEALMEQAAELKRLFVRDVKMLVERERAGRLAKLDTIAQRFQAIEESSLQNALALDNARQTHQLYVALSAVQDAVAAHYKQPFVDEWEALRHGAQHSEGLQKILATIPRETVEEGIASVGELAARFDTVADQVRRVALVPENGGFGAHIVSFIMSKLLFKKEGLVQRDDVESILARSTYYLQKNDLEHAARELNQLQGWPKKLACGWIASARQHLEVKQALEIVESEVILSSLADA</sequence>
<comment type="subcellular location">
    <subcellularLocation>
        <location evidence="1 10">Mitochondrion inner membrane</location>
        <topology evidence="1 10">Single-pass membrane protein</topology>
    </subcellularLocation>
</comment>
<dbReference type="PANTHER" id="PTHR15415">
    <property type="entry name" value="MITOFILIN"/>
    <property type="match status" value="1"/>
</dbReference>
<evidence type="ECO:0000256" key="7">
    <source>
        <dbReference type="ARBA" id="ARBA00023128"/>
    </source>
</evidence>
<evidence type="ECO:0000256" key="11">
    <source>
        <dbReference type="SAM" id="Coils"/>
    </source>
</evidence>
<keyword evidence="6 10" id="KW-1133">Transmembrane helix</keyword>
<dbReference type="Pfam" id="PF09731">
    <property type="entry name" value="Mitofilin"/>
    <property type="match status" value="2"/>
</dbReference>
<comment type="function">
    <text evidence="9">Component of the MICOS complex, a large protein complex of the mitochondrial inner membrane that plays crucial roles in the maintenance of crista junctions, inner membrane architecture, and formation of contact sites to the outer membrane. Plays a role in keeping cristae membranes connected to the inner boundary membrane. Also promotes protein import via the mitochondrial intermembrane space assembly (MIA) pathway.</text>
</comment>
<dbReference type="AlphaFoldDB" id="A0A163JH51"/>
<dbReference type="InParanoid" id="A0A163JH51"/>
<evidence type="ECO:0000256" key="4">
    <source>
        <dbReference type="ARBA" id="ARBA00022692"/>
    </source>
</evidence>